<dbReference type="AlphaFoldDB" id="A0AAX6FG91"/>
<dbReference type="Proteomes" id="UP001140949">
    <property type="component" value="Unassembled WGS sequence"/>
</dbReference>
<organism evidence="1 2">
    <name type="scientific">Iris pallida</name>
    <name type="common">Sweet iris</name>
    <dbReference type="NCBI Taxonomy" id="29817"/>
    <lineage>
        <taxon>Eukaryota</taxon>
        <taxon>Viridiplantae</taxon>
        <taxon>Streptophyta</taxon>
        <taxon>Embryophyta</taxon>
        <taxon>Tracheophyta</taxon>
        <taxon>Spermatophyta</taxon>
        <taxon>Magnoliopsida</taxon>
        <taxon>Liliopsida</taxon>
        <taxon>Asparagales</taxon>
        <taxon>Iridaceae</taxon>
        <taxon>Iridoideae</taxon>
        <taxon>Irideae</taxon>
        <taxon>Iris</taxon>
    </lineage>
</organism>
<proteinExistence type="predicted"/>
<keyword evidence="2" id="KW-1185">Reference proteome</keyword>
<evidence type="ECO:0000313" key="1">
    <source>
        <dbReference type="EMBL" id="KAJ6815450.1"/>
    </source>
</evidence>
<reference evidence="1" key="2">
    <citation type="submission" date="2023-04" db="EMBL/GenBank/DDBJ databases">
        <authorList>
            <person name="Bruccoleri R.E."/>
            <person name="Oakeley E.J."/>
            <person name="Faust A.-M."/>
            <person name="Dessus-Babus S."/>
            <person name="Altorfer M."/>
            <person name="Burckhardt D."/>
            <person name="Oertli M."/>
            <person name="Naumann U."/>
            <person name="Petersen F."/>
            <person name="Wong J."/>
        </authorList>
    </citation>
    <scope>NUCLEOTIDE SEQUENCE</scope>
    <source>
        <strain evidence="1">GSM-AAB239-AS_SAM_17_03QT</strain>
        <tissue evidence="1">Leaf</tissue>
    </source>
</reference>
<protein>
    <submittedName>
        <fullName evidence="1">Pollen-specific leucine-rich repeat extensin-like protein 3</fullName>
    </submittedName>
</protein>
<comment type="caution">
    <text evidence="1">The sequence shown here is derived from an EMBL/GenBank/DDBJ whole genome shotgun (WGS) entry which is preliminary data.</text>
</comment>
<name>A0AAX6FG91_IRIPA</name>
<sequence>MCDGIRWTWTHRSGHGGSVVVIICGRGSVAVAEEMVNNRGWPWMAVQPPRVVKIVRLTFPAMEGVVCFDVGRSSTWIYFREESWRY</sequence>
<reference evidence="1" key="1">
    <citation type="journal article" date="2023" name="GigaByte">
        <title>Genome assembly of the bearded iris, Iris pallida Lam.</title>
        <authorList>
            <person name="Bruccoleri R.E."/>
            <person name="Oakeley E.J."/>
            <person name="Faust A.M.E."/>
            <person name="Altorfer M."/>
            <person name="Dessus-Babus S."/>
            <person name="Burckhardt D."/>
            <person name="Oertli M."/>
            <person name="Naumann U."/>
            <person name="Petersen F."/>
            <person name="Wong J."/>
        </authorList>
    </citation>
    <scope>NUCLEOTIDE SEQUENCE</scope>
    <source>
        <strain evidence="1">GSM-AAB239-AS_SAM_17_03QT</strain>
    </source>
</reference>
<dbReference type="EMBL" id="JANAVB010028820">
    <property type="protein sequence ID" value="KAJ6815450.1"/>
    <property type="molecule type" value="Genomic_DNA"/>
</dbReference>
<evidence type="ECO:0000313" key="2">
    <source>
        <dbReference type="Proteomes" id="UP001140949"/>
    </source>
</evidence>
<gene>
    <name evidence="1" type="ORF">M6B38_133110</name>
</gene>
<accession>A0AAX6FG91</accession>